<name>A0A8T1SM24_CHESE</name>
<keyword evidence="2" id="KW-1185">Reference proteome</keyword>
<dbReference type="InterPro" id="IPR039991">
    <property type="entry name" value="SHOC1"/>
</dbReference>
<dbReference type="GO" id="GO:0000712">
    <property type="term" value="P:resolution of meiotic recombination intermediates"/>
    <property type="evidence" value="ECO:0007669"/>
    <property type="project" value="InterPro"/>
</dbReference>
<dbReference type="Proteomes" id="UP000765507">
    <property type="component" value="Unassembled WGS sequence"/>
</dbReference>
<accession>A0A8T1SM24</accession>
<reference evidence="1 2" key="1">
    <citation type="journal article" date="2020" name="G3 (Bethesda)">
        <title>Draft Genome of the Common Snapping Turtle, Chelydra serpentina, a Model for Phenotypic Plasticity in Reptiles.</title>
        <authorList>
            <person name="Das D."/>
            <person name="Singh S.K."/>
            <person name="Bierstedt J."/>
            <person name="Erickson A."/>
            <person name="Galli G.L.J."/>
            <person name="Crossley D.A. 2nd"/>
            <person name="Rhen T."/>
        </authorList>
    </citation>
    <scope>NUCLEOTIDE SEQUENCE [LARGE SCALE GENOMIC DNA]</scope>
    <source>
        <strain evidence="1">KW</strain>
    </source>
</reference>
<organism evidence="1 2">
    <name type="scientific">Chelydra serpentina</name>
    <name type="common">Snapping turtle</name>
    <name type="synonym">Testudo serpentina</name>
    <dbReference type="NCBI Taxonomy" id="8475"/>
    <lineage>
        <taxon>Eukaryota</taxon>
        <taxon>Metazoa</taxon>
        <taxon>Chordata</taxon>
        <taxon>Craniata</taxon>
        <taxon>Vertebrata</taxon>
        <taxon>Euteleostomi</taxon>
        <taxon>Archelosauria</taxon>
        <taxon>Testudinata</taxon>
        <taxon>Testudines</taxon>
        <taxon>Cryptodira</taxon>
        <taxon>Durocryptodira</taxon>
        <taxon>Americhelydia</taxon>
        <taxon>Chelydroidea</taxon>
        <taxon>Chelydridae</taxon>
        <taxon>Chelydra</taxon>
    </lineage>
</organism>
<comment type="caution">
    <text evidence="1">The sequence shown here is derived from an EMBL/GenBank/DDBJ whole genome shotgun (WGS) entry which is preliminary data.</text>
</comment>
<dbReference type="PANTHER" id="PTHR35668:SF1">
    <property type="entry name" value="PROTEIN SHORTAGE IN CHIASMATA 1 ORTHOLOG"/>
    <property type="match status" value="1"/>
</dbReference>
<dbReference type="OrthoDB" id="9909657at2759"/>
<dbReference type="EMBL" id="JAHGAV010000166">
    <property type="protein sequence ID" value="KAG6929700.1"/>
    <property type="molecule type" value="Genomic_DNA"/>
</dbReference>
<dbReference type="GO" id="GO:0003697">
    <property type="term" value="F:single-stranded DNA binding"/>
    <property type="evidence" value="ECO:0007669"/>
    <property type="project" value="TreeGrafter"/>
</dbReference>
<proteinExistence type="predicted"/>
<dbReference type="GO" id="GO:0000794">
    <property type="term" value="C:condensed nuclear chromosome"/>
    <property type="evidence" value="ECO:0007669"/>
    <property type="project" value="InterPro"/>
</dbReference>
<sequence length="97" mass="11645">MFAALKYHAVDYLYENVARQKFSIDRLSFRVPPCLHQDENYHHTGVFADDKYRRPWTRVSVVPTPKMMDISVLDQWKQSLYVEDFLEKSVPFIYNQN</sequence>
<dbReference type="PANTHER" id="PTHR35668">
    <property type="entry name" value="PROTEIN SHORTAGE IN CHIASMATA 1 ORTHOLOG"/>
    <property type="match status" value="1"/>
</dbReference>
<protein>
    <submittedName>
        <fullName evidence="1">Uncharacterized protein</fullName>
    </submittedName>
</protein>
<dbReference type="GO" id="GO:0016887">
    <property type="term" value="F:ATP hydrolysis activity"/>
    <property type="evidence" value="ECO:0007669"/>
    <property type="project" value="InterPro"/>
</dbReference>
<evidence type="ECO:0000313" key="2">
    <source>
        <dbReference type="Proteomes" id="UP000765507"/>
    </source>
</evidence>
<gene>
    <name evidence="1" type="ORF">G0U57_004985</name>
</gene>
<evidence type="ECO:0000313" key="1">
    <source>
        <dbReference type="EMBL" id="KAG6929700.1"/>
    </source>
</evidence>
<dbReference type="AlphaFoldDB" id="A0A8T1SM24"/>